<reference evidence="12 13" key="1">
    <citation type="journal article" date="2015" name="J. Virol.">
        <title>The Genome of a Tortoise Herpesvirus (Testudinid Herpesvirus 3) Has a Novel Structure and Contains a Large Region That Is Not Required for Replication In Vitro or Virulence In Vivo.</title>
        <authorList>
            <person name="Gandar F."/>
            <person name="Wilkie G.S."/>
            <person name="Gatherer D."/>
            <person name="Kerr K."/>
            <person name="Marlier D."/>
            <person name="Diez M."/>
            <person name="Marschang R.E."/>
            <person name="Mast J."/>
            <person name="Dewals B.G."/>
            <person name="Davison A.J."/>
            <person name="Vanderplasschen A.F."/>
        </authorList>
    </citation>
    <scope>NUCLEOTIDE SEQUENCE [LARGE SCALE GENOMIC DNA]</scope>
    <source>
        <strain evidence="10 12">1976</strain>
        <strain evidence="11 13">4295/7R</strain>
    </source>
</reference>
<comment type="subunit">
    <text evidence="2">Homodimer.</text>
</comment>
<gene>
    <name evidence="10" type="primary">ORF13</name>
</gene>
<evidence type="ECO:0000256" key="6">
    <source>
        <dbReference type="ARBA" id="ARBA00022679"/>
    </source>
</evidence>
<keyword evidence="7" id="KW-0545">Nucleotide biosynthesis</keyword>
<evidence type="ECO:0000256" key="2">
    <source>
        <dbReference type="ARBA" id="ARBA00011738"/>
    </source>
</evidence>
<dbReference type="GO" id="GO:0032259">
    <property type="term" value="P:methylation"/>
    <property type="evidence" value="ECO:0007669"/>
    <property type="project" value="UniProtKB-KW"/>
</dbReference>
<name>A0A0M3MWR4_9ALPH</name>
<dbReference type="Proteomes" id="UP000240599">
    <property type="component" value="Segment"/>
</dbReference>
<dbReference type="SUPFAM" id="SSF55831">
    <property type="entry name" value="Thymidylate synthase/dCMP hydroxymethylase"/>
    <property type="match status" value="1"/>
</dbReference>
<evidence type="ECO:0000313" key="11">
    <source>
        <dbReference type="EMBL" id="AIU39370.1"/>
    </source>
</evidence>
<dbReference type="PRINTS" id="PR00108">
    <property type="entry name" value="THYMDSNTHASE"/>
</dbReference>
<dbReference type="PANTHER" id="PTHR11548">
    <property type="entry name" value="THYMIDYLATE SYNTHASE 1"/>
    <property type="match status" value="1"/>
</dbReference>
<organism evidence="10 12">
    <name type="scientific">Testudinid alphaherpesvirus 3</name>
    <dbReference type="NCBI Taxonomy" id="2560801"/>
    <lineage>
        <taxon>Viruses</taxon>
        <taxon>Duplodnaviria</taxon>
        <taxon>Heunggongvirae</taxon>
        <taxon>Peploviricota</taxon>
        <taxon>Herviviricetes</taxon>
        <taxon>Herpesvirales</taxon>
        <taxon>Orthoherpesviridae</taxon>
        <taxon>Alphaherpesvirinae</taxon>
        <taxon>Scutavirus</taxon>
        <taxon>Scutavirus testudinidalpha3</taxon>
    </lineage>
</organism>
<protein>
    <recommendedName>
        <fullName evidence="4">Thymidylate synthase</fullName>
        <ecNumber evidence="3">2.1.1.45</ecNumber>
    </recommendedName>
</protein>
<evidence type="ECO:0000256" key="5">
    <source>
        <dbReference type="ARBA" id="ARBA00022603"/>
    </source>
</evidence>
<evidence type="ECO:0000313" key="12">
    <source>
        <dbReference type="Proteomes" id="UP000208106"/>
    </source>
</evidence>
<dbReference type="FunFam" id="3.30.572.10:FF:000013">
    <property type="entry name" value="Thymidylate synthase"/>
    <property type="match status" value="1"/>
</dbReference>
<dbReference type="GO" id="GO:0006231">
    <property type="term" value="P:dTMP biosynthetic process"/>
    <property type="evidence" value="ECO:0007669"/>
    <property type="project" value="InterPro"/>
</dbReference>
<sequence>MELLPSPSTTEEAIKSSADASYLEAVKYVLDHGIRKSNRTGIDTLSCFGLQSRYDLKKGFPLLTTKRVNWKAIVFELSWFLRGLTDGRWLLDRGIKIWQENGTRSFLDGRGLVTRPEHDLGPIYGFQWRHFGAAYKGCDSNYTGEGIDQITAVIEEIKRDPTSRRLLVSAWNPVDTCEMALPPCHVLFQFYVTGDELSCLLYQRSADLGLGVPFNIASYALLVHVIAKLTHLRPGELVHSIGDAHIYVNHIEGLREQLTRVPMSPPQLKWTREFTTVDEFDADCVELCNYNCHPTIRLPMAV</sequence>
<feature type="active site" evidence="8">
    <location>
        <position position="184"/>
    </location>
</feature>
<dbReference type="Pfam" id="PF00303">
    <property type="entry name" value="Thymidylat_synt"/>
    <property type="match status" value="1"/>
</dbReference>
<evidence type="ECO:0000256" key="1">
    <source>
        <dbReference type="ARBA" id="ARBA00009972"/>
    </source>
</evidence>
<evidence type="ECO:0000313" key="13">
    <source>
        <dbReference type="Proteomes" id="UP000240599"/>
    </source>
</evidence>
<keyword evidence="12" id="KW-1185">Reference proteome</keyword>
<evidence type="ECO:0000256" key="8">
    <source>
        <dbReference type="PROSITE-ProRule" id="PRU10016"/>
    </source>
</evidence>
<dbReference type="GO" id="GO:0004799">
    <property type="term" value="F:thymidylate synthase activity"/>
    <property type="evidence" value="ECO:0007669"/>
    <property type="project" value="UniProtKB-EC"/>
</dbReference>
<evidence type="ECO:0000256" key="7">
    <source>
        <dbReference type="ARBA" id="ARBA00022727"/>
    </source>
</evidence>
<dbReference type="OrthoDB" id="13491at10239"/>
<dbReference type="HAMAP" id="MF_00008">
    <property type="entry name" value="Thymidy_synth_bact"/>
    <property type="match status" value="1"/>
</dbReference>
<dbReference type="Gene3D" id="3.30.572.10">
    <property type="entry name" value="Thymidylate synthase/dCMP hydroxymethylase domain"/>
    <property type="match status" value="1"/>
</dbReference>
<comment type="similarity">
    <text evidence="1">Belongs to the thymidylate synthase family.</text>
</comment>
<dbReference type="NCBIfam" id="TIGR03284">
    <property type="entry name" value="thym_sym"/>
    <property type="match status" value="1"/>
</dbReference>
<dbReference type="InterPro" id="IPR045097">
    <property type="entry name" value="Thymidate_synth/dCMP_Mease"/>
</dbReference>
<proteinExistence type="inferred from homology"/>
<feature type="domain" description="Thymidylate synthase/dCMP hydroxymethylase" evidence="9">
    <location>
        <begin position="21"/>
        <end position="302"/>
    </location>
</feature>
<dbReference type="InterPro" id="IPR036926">
    <property type="entry name" value="Thymidate_synth/dCMP_Mease_sf"/>
</dbReference>
<dbReference type="InterPro" id="IPR000398">
    <property type="entry name" value="Thymidylate_synthase"/>
</dbReference>
<dbReference type="InterPro" id="IPR023451">
    <property type="entry name" value="Thymidate_synth/dCMP_Mease_dom"/>
</dbReference>
<dbReference type="InterPro" id="IPR020940">
    <property type="entry name" value="Thymidylate_synthase_AS"/>
</dbReference>
<keyword evidence="5 10" id="KW-0489">Methyltransferase</keyword>
<dbReference type="EC" id="2.1.1.45" evidence="3"/>
<keyword evidence="6 10" id="KW-0808">Transferase</keyword>
<dbReference type="EMBL" id="KM924292">
    <property type="protein sequence ID" value="AIU39260.1"/>
    <property type="molecule type" value="Genomic_DNA"/>
</dbReference>
<evidence type="ECO:0000313" key="10">
    <source>
        <dbReference type="EMBL" id="AIU39260.1"/>
    </source>
</evidence>
<evidence type="ECO:0000259" key="9">
    <source>
        <dbReference type="Pfam" id="PF00303"/>
    </source>
</evidence>
<accession>A0A0M3MWR4</accession>
<dbReference type="CDD" id="cd00351">
    <property type="entry name" value="TS_Pyrimidine_HMase"/>
    <property type="match status" value="1"/>
</dbReference>
<dbReference type="GeneID" id="26122534"/>
<evidence type="ECO:0000256" key="3">
    <source>
        <dbReference type="ARBA" id="ARBA00011947"/>
    </source>
</evidence>
<dbReference type="PROSITE" id="PS00091">
    <property type="entry name" value="THYMIDYLATE_SYNTHASE"/>
    <property type="match status" value="1"/>
</dbReference>
<dbReference type="KEGG" id="vg:26122534"/>
<dbReference type="Proteomes" id="UP000208106">
    <property type="component" value="Segment"/>
</dbReference>
<dbReference type="RefSeq" id="YP_009176880.1">
    <property type="nucleotide sequence ID" value="NC_027916.2"/>
</dbReference>
<dbReference type="PANTHER" id="PTHR11548:SF2">
    <property type="entry name" value="THYMIDYLATE SYNTHASE"/>
    <property type="match status" value="1"/>
</dbReference>
<dbReference type="EMBL" id="KM924293">
    <property type="protein sequence ID" value="AIU39370.1"/>
    <property type="molecule type" value="Genomic_DNA"/>
</dbReference>
<evidence type="ECO:0000256" key="4">
    <source>
        <dbReference type="ARBA" id="ARBA00015931"/>
    </source>
</evidence>
<dbReference type="NCBIfam" id="NF002497">
    <property type="entry name" value="PRK01827.1-3"/>
    <property type="match status" value="1"/>
</dbReference>